<dbReference type="Pfam" id="PF00239">
    <property type="entry name" value="Resolvase"/>
    <property type="match status" value="1"/>
</dbReference>
<reference evidence="2" key="1">
    <citation type="submission" date="2023-01" db="EMBL/GenBank/DDBJ databases">
        <title>Sulfurovum sp. XTW-4 genome assembly.</title>
        <authorList>
            <person name="Wang J."/>
        </authorList>
    </citation>
    <scope>NUCLEOTIDE SEQUENCE</scope>
    <source>
        <strain evidence="2">XTW-4</strain>
    </source>
</reference>
<keyword evidence="3" id="KW-1185">Reference proteome</keyword>
<accession>A0ABT7QRH3</accession>
<protein>
    <submittedName>
        <fullName evidence="2">Recombinase family protein</fullName>
    </submittedName>
</protein>
<dbReference type="RefSeq" id="WP_289401662.1">
    <property type="nucleotide sequence ID" value="NZ_JAQIBC010000003.1"/>
</dbReference>
<dbReference type="SMART" id="SM00857">
    <property type="entry name" value="Resolvase"/>
    <property type="match status" value="1"/>
</dbReference>
<name>A0ABT7QRH3_9BACT</name>
<evidence type="ECO:0000259" key="1">
    <source>
        <dbReference type="SMART" id="SM00857"/>
    </source>
</evidence>
<feature type="domain" description="Resolvase/invertase-type recombinase catalytic" evidence="1">
    <location>
        <begin position="2"/>
        <end position="134"/>
    </location>
</feature>
<sequence>MVYAYMRQVPGFPHLTTQQSDILAFALRNELNIDQEVVEYATKNLLLDERKDFEAFLQTMQDGYTVIVSSLFLLSDKVEELIKVINCMLSHNVNLWIVDSNMLMNKETSMVEIFPLLNALRQEEKEKTNQIGRPKGSKSSSKFDIYQREIISFLRGGMNVSAIARELDVSRSSLKDYIESRGIRELVEGAWMELNPSEGERDMDNIVLICPFEKDKEAKERKVS</sequence>
<dbReference type="SUPFAM" id="SSF53041">
    <property type="entry name" value="Resolvase-like"/>
    <property type="match status" value="1"/>
</dbReference>
<evidence type="ECO:0000313" key="2">
    <source>
        <dbReference type="EMBL" id="MDM5263678.1"/>
    </source>
</evidence>
<dbReference type="InterPro" id="IPR006119">
    <property type="entry name" value="Resolv_N"/>
</dbReference>
<evidence type="ECO:0000313" key="3">
    <source>
        <dbReference type="Proteomes" id="UP001169066"/>
    </source>
</evidence>
<gene>
    <name evidence="2" type="ORF">PF327_05645</name>
</gene>
<organism evidence="2 3">
    <name type="scientific">Sulfurovum xiamenensis</name>
    <dbReference type="NCBI Taxonomy" id="3019066"/>
    <lineage>
        <taxon>Bacteria</taxon>
        <taxon>Pseudomonadati</taxon>
        <taxon>Campylobacterota</taxon>
        <taxon>Epsilonproteobacteria</taxon>
        <taxon>Campylobacterales</taxon>
        <taxon>Sulfurovaceae</taxon>
        <taxon>Sulfurovum</taxon>
    </lineage>
</organism>
<proteinExistence type="predicted"/>
<dbReference type="Proteomes" id="UP001169066">
    <property type="component" value="Unassembled WGS sequence"/>
</dbReference>
<dbReference type="EMBL" id="JAQIBC010000003">
    <property type="protein sequence ID" value="MDM5263678.1"/>
    <property type="molecule type" value="Genomic_DNA"/>
</dbReference>
<comment type="caution">
    <text evidence="2">The sequence shown here is derived from an EMBL/GenBank/DDBJ whole genome shotgun (WGS) entry which is preliminary data.</text>
</comment>
<dbReference type="InterPro" id="IPR036162">
    <property type="entry name" value="Resolvase-like_N_sf"/>
</dbReference>
<dbReference type="Gene3D" id="3.40.50.1390">
    <property type="entry name" value="Resolvase, N-terminal catalytic domain"/>
    <property type="match status" value="1"/>
</dbReference>